<protein>
    <submittedName>
        <fullName evidence="4">Cation-transporting P-type ATPase</fullName>
    </submittedName>
</protein>
<keyword evidence="5" id="KW-1185">Reference proteome</keyword>
<dbReference type="SUPFAM" id="SSF81665">
    <property type="entry name" value="Calcium ATPase, transmembrane domain M"/>
    <property type="match status" value="1"/>
</dbReference>
<proteinExistence type="predicted"/>
<dbReference type="InterPro" id="IPR023298">
    <property type="entry name" value="ATPase_P-typ_TM_dom_sf"/>
</dbReference>
<feature type="transmembrane region" description="Helical" evidence="2">
    <location>
        <begin position="102"/>
        <end position="119"/>
    </location>
</feature>
<dbReference type="RefSeq" id="WP_380127032.1">
    <property type="nucleotide sequence ID" value="NZ_JBHSIU010000102.1"/>
</dbReference>
<organism evidence="4 5">
    <name type="scientific">Dactylosporangium cerinum</name>
    <dbReference type="NCBI Taxonomy" id="1434730"/>
    <lineage>
        <taxon>Bacteria</taxon>
        <taxon>Bacillati</taxon>
        <taxon>Actinomycetota</taxon>
        <taxon>Actinomycetes</taxon>
        <taxon>Micromonosporales</taxon>
        <taxon>Micromonosporaceae</taxon>
        <taxon>Dactylosporangium</taxon>
    </lineage>
</organism>
<feature type="region of interest" description="Disordered" evidence="1">
    <location>
        <begin position="1"/>
        <end position="43"/>
    </location>
</feature>
<accession>A0ABV9WCF4</accession>
<dbReference type="Gene3D" id="2.70.150.10">
    <property type="entry name" value="Calcium-transporting ATPase, cytoplasmic transduction domain A"/>
    <property type="match status" value="1"/>
</dbReference>
<evidence type="ECO:0000313" key="4">
    <source>
        <dbReference type="EMBL" id="MFC5006405.1"/>
    </source>
</evidence>
<comment type="caution">
    <text evidence="4">The sequence shown here is derived from an EMBL/GenBank/DDBJ whole genome shotgun (WGS) entry which is preliminary data.</text>
</comment>
<dbReference type="EMBL" id="JBHSIU010000102">
    <property type="protein sequence ID" value="MFC5006405.1"/>
    <property type="molecule type" value="Genomic_DNA"/>
</dbReference>
<feature type="domain" description="Cation-transporting P-type ATPase N-terminal" evidence="3">
    <location>
        <begin position="30"/>
        <end position="99"/>
    </location>
</feature>
<dbReference type="Gene3D" id="1.20.1110.10">
    <property type="entry name" value="Calcium-transporting ATPase, transmembrane domain"/>
    <property type="match status" value="1"/>
</dbReference>
<evidence type="ECO:0000313" key="5">
    <source>
        <dbReference type="Proteomes" id="UP001595912"/>
    </source>
</evidence>
<feature type="compositionally biased region" description="Basic residues" evidence="1">
    <location>
        <begin position="11"/>
        <end position="25"/>
    </location>
</feature>
<evidence type="ECO:0000259" key="3">
    <source>
        <dbReference type="SMART" id="SM00831"/>
    </source>
</evidence>
<keyword evidence="2" id="KW-0472">Membrane</keyword>
<gene>
    <name evidence="4" type="ORF">ACFPIJ_52375</name>
</gene>
<keyword evidence="2" id="KW-1133">Transmembrane helix</keyword>
<sequence length="207" mass="22750">MVLSPSCGHRTTGRHRPPRRRRGGTGRRTSPARRPVRDLRTTRSGLSVREAARRLVVYGPNTLTRRTGRRWPRELLGQFSQPLAVLLALAAVLAWFGGTPALAVAVVAVILLNAGFAFVQEMQAERAVEALAAGQLHDFQLIAVIAVLDSYDGTAVARGERVGWCCRSGPWWLAVHRHRCLVARAGLPAHRAERSAQTRHGPRLEPT</sequence>
<evidence type="ECO:0000256" key="1">
    <source>
        <dbReference type="SAM" id="MobiDB-lite"/>
    </source>
</evidence>
<dbReference type="SMART" id="SM00831">
    <property type="entry name" value="Cation_ATPase_N"/>
    <property type="match status" value="1"/>
</dbReference>
<dbReference type="Proteomes" id="UP001595912">
    <property type="component" value="Unassembled WGS sequence"/>
</dbReference>
<feature type="transmembrane region" description="Helical" evidence="2">
    <location>
        <begin position="75"/>
        <end position="96"/>
    </location>
</feature>
<dbReference type="InterPro" id="IPR004014">
    <property type="entry name" value="ATPase_P-typ_cation-transptr_N"/>
</dbReference>
<name>A0ABV9WCF4_9ACTN</name>
<keyword evidence="2" id="KW-0812">Transmembrane</keyword>
<evidence type="ECO:0000256" key="2">
    <source>
        <dbReference type="SAM" id="Phobius"/>
    </source>
</evidence>
<dbReference type="Pfam" id="PF00690">
    <property type="entry name" value="Cation_ATPase_N"/>
    <property type="match status" value="1"/>
</dbReference>
<dbReference type="PANTHER" id="PTHR42861">
    <property type="entry name" value="CALCIUM-TRANSPORTING ATPASE"/>
    <property type="match status" value="1"/>
</dbReference>
<reference evidence="5" key="1">
    <citation type="journal article" date="2019" name="Int. J. Syst. Evol. Microbiol.">
        <title>The Global Catalogue of Microorganisms (GCM) 10K type strain sequencing project: providing services to taxonomists for standard genome sequencing and annotation.</title>
        <authorList>
            <consortium name="The Broad Institute Genomics Platform"/>
            <consortium name="The Broad Institute Genome Sequencing Center for Infectious Disease"/>
            <person name="Wu L."/>
            <person name="Ma J."/>
        </authorList>
    </citation>
    <scope>NUCLEOTIDE SEQUENCE [LARGE SCALE GENOMIC DNA]</scope>
    <source>
        <strain evidence="5">CGMCC 4.7152</strain>
    </source>
</reference>